<proteinExistence type="predicted"/>
<evidence type="ECO:0000256" key="1">
    <source>
        <dbReference type="SAM" id="MobiDB-lite"/>
    </source>
</evidence>
<reference evidence="2 3" key="1">
    <citation type="submission" date="2017-01" db="EMBL/GenBank/DDBJ databases">
        <authorList>
            <person name="Mah S.A."/>
            <person name="Swanson W.J."/>
            <person name="Moy G.W."/>
            <person name="Vacquier V.D."/>
        </authorList>
    </citation>
    <scope>NUCLEOTIDE SEQUENCE [LARGE SCALE GENOMIC DNA]</scope>
    <source>
        <strain evidence="2 3">CPCC 203464</strain>
    </source>
</reference>
<name>A0A1N7EP42_9NOCA</name>
<dbReference type="AlphaFoldDB" id="A0A1N7EP42"/>
<sequence length="37" mass="3943">MGRVSRDDVDRRVPSPVGIDDAATDRGRASGRNTLSS</sequence>
<dbReference type="EMBL" id="FTNT01000003">
    <property type="protein sequence ID" value="SIR89873.1"/>
    <property type="molecule type" value="Genomic_DNA"/>
</dbReference>
<feature type="region of interest" description="Disordered" evidence="1">
    <location>
        <begin position="1"/>
        <end position="37"/>
    </location>
</feature>
<accession>A0A1N7EP42</accession>
<protein>
    <submittedName>
        <fullName evidence="2">Uncharacterized protein</fullName>
    </submittedName>
</protein>
<gene>
    <name evidence="2" type="ORF">SAMN05445060_1520</name>
</gene>
<dbReference type="Proteomes" id="UP000186218">
    <property type="component" value="Unassembled WGS sequence"/>
</dbReference>
<evidence type="ECO:0000313" key="2">
    <source>
        <dbReference type="EMBL" id="SIR89873.1"/>
    </source>
</evidence>
<keyword evidence="3" id="KW-1185">Reference proteome</keyword>
<organism evidence="2 3">
    <name type="scientific">Williamsia sterculiae</name>
    <dbReference type="NCBI Taxonomy" id="1344003"/>
    <lineage>
        <taxon>Bacteria</taxon>
        <taxon>Bacillati</taxon>
        <taxon>Actinomycetota</taxon>
        <taxon>Actinomycetes</taxon>
        <taxon>Mycobacteriales</taxon>
        <taxon>Nocardiaceae</taxon>
        <taxon>Williamsia</taxon>
    </lineage>
</organism>
<evidence type="ECO:0000313" key="3">
    <source>
        <dbReference type="Proteomes" id="UP000186218"/>
    </source>
</evidence>
<dbReference type="STRING" id="1344003.SAMN05445060_1520"/>
<feature type="compositionally biased region" description="Basic and acidic residues" evidence="1">
    <location>
        <begin position="1"/>
        <end position="13"/>
    </location>
</feature>